<dbReference type="SMART" id="SM00567">
    <property type="entry name" value="EZ_HEAT"/>
    <property type="match status" value="3"/>
</dbReference>
<sequence>MDRAQLAELPVWLVQSSLLGAPQLRSLSLLNRRLAEQALLQILLEAAQAVPRGTRSIASSPDPSDSEIEDAEVVLSPTVSVRNSESSDEDALLTERSERSERRHPWHWSPWPPPSPVSDYLNRPTPPMSDLPSLRSLQLQRQLQSLQDRLEHLEESLQHQVPNMPRPKVEDLAGEYAAWQPLKCALFLVPKLLSKQSAMAQKAVSAATDLLKQSCARISDGDSEKSVEIDKFPVVVSVLAMLTQMANRGDEEVIEAILRLLEMHDPAHWCVVRVVILKGRYRHTMNYEGVRRAAVKALGELGDIGNAQITESLASIVKDQQDCQSYEVQSLALQALLSLTSSEALWPQLSQLLGCSGQVRRDVVQALEKLAPADLAVRKEVTEFLSAEICRRPQAAKTALEVLQRFLGPETASRAVEALVESLGCKLCFSGEECLGSKWSSSDEMVQELLRTLRSIMQQGTEMSELVRRSFCQLRPMPFWCPVLDGERYFCCQCFGRGCQGYILAGHCKGCYRCQAPGRRHGCYRCGDRLDGWESSTQWLHPENCGNTCYVEALTGLLLSRNARVALEASKLLAASKPTGGAPKLLRRVRRLRQDLATWSEDAEDEAEDDRPRPRPHFISCGCRGTCLEVLEPVGVHKQCPDVLELLKILDQLAKSATE</sequence>
<feature type="region of interest" description="Disordered" evidence="1">
    <location>
        <begin position="76"/>
        <end position="132"/>
    </location>
</feature>
<organism evidence="2 3">
    <name type="scientific">Durusdinium trenchii</name>
    <dbReference type="NCBI Taxonomy" id="1381693"/>
    <lineage>
        <taxon>Eukaryota</taxon>
        <taxon>Sar</taxon>
        <taxon>Alveolata</taxon>
        <taxon>Dinophyceae</taxon>
        <taxon>Suessiales</taxon>
        <taxon>Symbiodiniaceae</taxon>
        <taxon>Durusdinium</taxon>
    </lineage>
</organism>
<dbReference type="InterPro" id="IPR016024">
    <property type="entry name" value="ARM-type_fold"/>
</dbReference>
<feature type="compositionally biased region" description="Basic and acidic residues" evidence="1">
    <location>
        <begin position="93"/>
        <end position="103"/>
    </location>
</feature>
<reference evidence="2 3" key="1">
    <citation type="submission" date="2024-02" db="EMBL/GenBank/DDBJ databases">
        <authorList>
            <person name="Chen Y."/>
            <person name="Shah S."/>
            <person name="Dougan E. K."/>
            <person name="Thang M."/>
            <person name="Chan C."/>
        </authorList>
    </citation>
    <scope>NUCLEOTIDE SEQUENCE [LARGE SCALE GENOMIC DNA]</scope>
</reference>
<protein>
    <submittedName>
        <fullName evidence="2">Uncharacterized protein</fullName>
    </submittedName>
</protein>
<dbReference type="InterPro" id="IPR011989">
    <property type="entry name" value="ARM-like"/>
</dbReference>
<dbReference type="InterPro" id="IPR004155">
    <property type="entry name" value="PBS_lyase_HEAT"/>
</dbReference>
<gene>
    <name evidence="2" type="ORF">CCMP2556_LOCUS4273</name>
</gene>
<dbReference type="Proteomes" id="UP001642484">
    <property type="component" value="Unassembled WGS sequence"/>
</dbReference>
<evidence type="ECO:0000313" key="2">
    <source>
        <dbReference type="EMBL" id="CAK8995997.1"/>
    </source>
</evidence>
<evidence type="ECO:0000256" key="1">
    <source>
        <dbReference type="SAM" id="MobiDB-lite"/>
    </source>
</evidence>
<dbReference type="SUPFAM" id="SSF48371">
    <property type="entry name" value="ARM repeat"/>
    <property type="match status" value="1"/>
</dbReference>
<dbReference type="EMBL" id="CAXAMN010001736">
    <property type="protein sequence ID" value="CAK8995997.1"/>
    <property type="molecule type" value="Genomic_DNA"/>
</dbReference>
<keyword evidence="3" id="KW-1185">Reference proteome</keyword>
<comment type="caution">
    <text evidence="2">The sequence shown here is derived from an EMBL/GenBank/DDBJ whole genome shotgun (WGS) entry which is preliminary data.</text>
</comment>
<dbReference type="Gene3D" id="1.25.10.10">
    <property type="entry name" value="Leucine-rich Repeat Variant"/>
    <property type="match status" value="1"/>
</dbReference>
<feature type="region of interest" description="Disordered" evidence="1">
    <location>
        <begin position="51"/>
        <end position="70"/>
    </location>
</feature>
<name>A0ABP0I084_9DINO</name>
<evidence type="ECO:0000313" key="3">
    <source>
        <dbReference type="Proteomes" id="UP001642484"/>
    </source>
</evidence>
<proteinExistence type="predicted"/>
<accession>A0ABP0I084</accession>
<dbReference type="Pfam" id="PF03130">
    <property type="entry name" value="HEAT_PBS"/>
    <property type="match status" value="1"/>
</dbReference>